<organism evidence="2 3">
    <name type="scientific">Marinactinospora thermotolerans DSM 45154</name>
    <dbReference type="NCBI Taxonomy" id="1122192"/>
    <lineage>
        <taxon>Bacteria</taxon>
        <taxon>Bacillati</taxon>
        <taxon>Actinomycetota</taxon>
        <taxon>Actinomycetes</taxon>
        <taxon>Streptosporangiales</taxon>
        <taxon>Nocardiopsidaceae</taxon>
        <taxon>Marinactinospora</taxon>
    </lineage>
</organism>
<dbReference type="RefSeq" id="WP_078761580.1">
    <property type="nucleotide sequence ID" value="NZ_FUWS01000005.1"/>
</dbReference>
<feature type="region of interest" description="Disordered" evidence="1">
    <location>
        <begin position="1"/>
        <end position="20"/>
    </location>
</feature>
<dbReference type="STRING" id="1122192.SAMN02745673_02250"/>
<accession>A0A1T4QIL3</accession>
<dbReference type="OrthoDB" id="3436077at2"/>
<dbReference type="EMBL" id="FUWS01000005">
    <property type="protein sequence ID" value="SKA03486.1"/>
    <property type="molecule type" value="Genomic_DNA"/>
</dbReference>
<dbReference type="InterPro" id="IPR011990">
    <property type="entry name" value="TPR-like_helical_dom_sf"/>
</dbReference>
<evidence type="ECO:0000313" key="3">
    <source>
        <dbReference type="Proteomes" id="UP000190637"/>
    </source>
</evidence>
<keyword evidence="3" id="KW-1185">Reference proteome</keyword>
<evidence type="ECO:0008006" key="4">
    <source>
        <dbReference type="Google" id="ProtNLM"/>
    </source>
</evidence>
<evidence type="ECO:0000313" key="2">
    <source>
        <dbReference type="EMBL" id="SKA03486.1"/>
    </source>
</evidence>
<evidence type="ECO:0000256" key="1">
    <source>
        <dbReference type="SAM" id="MobiDB-lite"/>
    </source>
</evidence>
<dbReference type="Proteomes" id="UP000190637">
    <property type="component" value="Unassembled WGS sequence"/>
</dbReference>
<name>A0A1T4QIL3_9ACTN</name>
<reference evidence="2 3" key="1">
    <citation type="submission" date="2017-02" db="EMBL/GenBank/DDBJ databases">
        <authorList>
            <person name="Peterson S.W."/>
        </authorList>
    </citation>
    <scope>NUCLEOTIDE SEQUENCE [LARGE SCALE GENOMIC DNA]</scope>
    <source>
        <strain evidence="2 3">DSM 45154</strain>
    </source>
</reference>
<dbReference type="Gene3D" id="1.25.40.10">
    <property type="entry name" value="Tetratricopeptide repeat domain"/>
    <property type="match status" value="1"/>
</dbReference>
<dbReference type="SUPFAM" id="SSF48452">
    <property type="entry name" value="TPR-like"/>
    <property type="match status" value="1"/>
</dbReference>
<proteinExistence type="predicted"/>
<gene>
    <name evidence="2" type="ORF">SAMN02745673_02250</name>
</gene>
<sequence>MDDRRQTARPDGPYEETGEVWDDPDLLYAAVLRALDQGRAREALPAAERLRDIDDDAQRAVLAHALVLRACAEHARAENVLIRHIRARGGSADTWFALAPLASWRGSDRDVATALDNALRHDPDHPDALEWGYKYRLREEGPQAAAQWVAERSERSWRARIILGELELRGGDTQTALDLFETACRSAPSEPGPLAAAARILAAEGHDAICAALVRRHWTGSRGPLPLIEAIEADLRLGRPGDAALALARLRGLEIPQELVAVVADVRRRVEAACAARGL</sequence>
<dbReference type="AlphaFoldDB" id="A0A1T4QIL3"/>
<protein>
    <recommendedName>
        <fullName evidence="4">Tetratricopeptide repeat-containing protein</fullName>
    </recommendedName>
</protein>